<dbReference type="SUPFAM" id="SSF48452">
    <property type="entry name" value="TPR-like"/>
    <property type="match status" value="1"/>
</dbReference>
<gene>
    <name evidence="2" type="ORF">BC793_12564</name>
</gene>
<sequence length="778" mass="85044">MTSRSPSGVEHGPAVPATRFVGRQADLENVRRRLAESRLVTLTGVGGVGKTRLAVELTRTLGRAFPDGIRMVDLSAVGETGQIAQAVVTGLAVIDRSIGTPESKLIGHLTGRQMLLILDNCEHVAEGCSALIEEILDHTDQVRVLATSRRTLGVPGEHLYPVQPLAVPDMSRLPGAADLAAVDAMQLLADRARATQPDFALTDANLAAAARLCVRLDGLPLAIELACTRLRSLSLQELTERLEARLDVLTGPVTRSGQRTRSRQHTLRAVMDWSHSLCSPRQRLLWARLSVFAGNFDLRAAEAVCSGDGLPRDDVLDELDQLVAQSVVAAEPTGTTVRFRLLETIRQYGRERLAELGELENLRERHLEHYLTTARQVAAGWATPGQREGLLRLRSEYPNLRAALDHALAEPTDGRRALELVTALRQLWYADGYLSEGRDWLERVLAAAPTTETPEDRRALADGLWVAAWVTLLQGDHERAAARIDHCESLADRPGPDRAAGFVSALRGTSLLFRNRLPQAQAAYEQAVVVFRRISDTEGLLWTLFQLAITASHQGDSARAERICRESIELSEATGERLCRSYAMWVLGFDTWRHGDARRAEQIVAEALAGHRDFHDAVGVALLIELAAWIADTRGELATSARYLSVADAVWESIGTRLTAFGPPLQEHRLACESSLRARLDPAALRAARKVPRFTSVDDAISAVLDPEPAAPPAVKPSVLTGREREIVPLLADGLSNREIAARLVISPRTVDGHVERILAKLGFSTRTQVAVWVARNG</sequence>
<dbReference type="Pfam" id="PF00931">
    <property type="entry name" value="NB-ARC"/>
    <property type="match status" value="1"/>
</dbReference>
<dbReference type="InterPro" id="IPR058852">
    <property type="entry name" value="HTH_77"/>
</dbReference>
<dbReference type="InterPro" id="IPR000792">
    <property type="entry name" value="Tscrpt_reg_LuxR_C"/>
</dbReference>
<dbReference type="RefSeq" id="WP_109601409.1">
    <property type="nucleotide sequence ID" value="NZ_BONA01000078.1"/>
</dbReference>
<dbReference type="PROSITE" id="PS50043">
    <property type="entry name" value="HTH_LUXR_2"/>
    <property type="match status" value="1"/>
</dbReference>
<dbReference type="GO" id="GO:0006355">
    <property type="term" value="P:regulation of DNA-templated transcription"/>
    <property type="evidence" value="ECO:0007669"/>
    <property type="project" value="InterPro"/>
</dbReference>
<dbReference type="Gene3D" id="3.40.50.300">
    <property type="entry name" value="P-loop containing nucleotide triphosphate hydrolases"/>
    <property type="match status" value="1"/>
</dbReference>
<comment type="caution">
    <text evidence="2">The sequence shown here is derived from an EMBL/GenBank/DDBJ whole genome shotgun (WGS) entry which is preliminary data.</text>
</comment>
<keyword evidence="2" id="KW-0808">Transferase</keyword>
<dbReference type="OrthoDB" id="136365at2"/>
<name>A0A316EVD9_9ACTN</name>
<dbReference type="PANTHER" id="PTHR47691:SF3">
    <property type="entry name" value="HTH-TYPE TRANSCRIPTIONAL REGULATOR RV0890C-RELATED"/>
    <property type="match status" value="1"/>
</dbReference>
<dbReference type="GO" id="GO:0043531">
    <property type="term" value="F:ADP binding"/>
    <property type="evidence" value="ECO:0007669"/>
    <property type="project" value="InterPro"/>
</dbReference>
<dbReference type="SUPFAM" id="SSF46894">
    <property type="entry name" value="C-terminal effector domain of the bipartite response regulators"/>
    <property type="match status" value="1"/>
</dbReference>
<dbReference type="Proteomes" id="UP000245697">
    <property type="component" value="Unassembled WGS sequence"/>
</dbReference>
<dbReference type="EMBL" id="QGGR01000025">
    <property type="protein sequence ID" value="PWK35863.1"/>
    <property type="molecule type" value="Genomic_DNA"/>
</dbReference>
<dbReference type="PANTHER" id="PTHR47691">
    <property type="entry name" value="REGULATOR-RELATED"/>
    <property type="match status" value="1"/>
</dbReference>
<dbReference type="Gene3D" id="1.25.40.10">
    <property type="entry name" value="Tetratricopeptide repeat domain"/>
    <property type="match status" value="1"/>
</dbReference>
<keyword evidence="3" id="KW-1185">Reference proteome</keyword>
<reference evidence="2 3" key="1">
    <citation type="submission" date="2018-05" db="EMBL/GenBank/DDBJ databases">
        <title>Genomic Encyclopedia of Archaeal and Bacterial Type Strains, Phase II (KMG-II): from individual species to whole genera.</title>
        <authorList>
            <person name="Goeker M."/>
        </authorList>
    </citation>
    <scope>NUCLEOTIDE SEQUENCE [LARGE SCALE GENOMIC DNA]</scope>
    <source>
        <strain evidence="2 3">DSM 45184</strain>
    </source>
</reference>
<dbReference type="Gene3D" id="1.10.10.10">
    <property type="entry name" value="Winged helix-like DNA-binding domain superfamily/Winged helix DNA-binding domain"/>
    <property type="match status" value="1"/>
</dbReference>
<dbReference type="PROSITE" id="PS00622">
    <property type="entry name" value="HTH_LUXR_1"/>
    <property type="match status" value="1"/>
</dbReference>
<dbReference type="GO" id="GO:0003677">
    <property type="term" value="F:DNA binding"/>
    <property type="evidence" value="ECO:0007669"/>
    <property type="project" value="InterPro"/>
</dbReference>
<dbReference type="InterPro" id="IPR002182">
    <property type="entry name" value="NB-ARC"/>
</dbReference>
<dbReference type="CDD" id="cd06170">
    <property type="entry name" value="LuxR_C_like"/>
    <property type="match status" value="1"/>
</dbReference>
<dbReference type="PRINTS" id="PR00038">
    <property type="entry name" value="HTHLUXR"/>
</dbReference>
<evidence type="ECO:0000313" key="3">
    <source>
        <dbReference type="Proteomes" id="UP000245697"/>
    </source>
</evidence>
<dbReference type="Pfam" id="PF25872">
    <property type="entry name" value="HTH_77"/>
    <property type="match status" value="1"/>
</dbReference>
<accession>A0A316EVD9</accession>
<dbReference type="PRINTS" id="PR00364">
    <property type="entry name" value="DISEASERSIST"/>
</dbReference>
<dbReference type="SMART" id="SM00421">
    <property type="entry name" value="HTH_LUXR"/>
    <property type="match status" value="1"/>
</dbReference>
<evidence type="ECO:0000259" key="1">
    <source>
        <dbReference type="PROSITE" id="PS50043"/>
    </source>
</evidence>
<keyword evidence="2" id="KW-0418">Kinase</keyword>
<evidence type="ECO:0000313" key="2">
    <source>
        <dbReference type="EMBL" id="PWK35863.1"/>
    </source>
</evidence>
<dbReference type="InterPro" id="IPR011990">
    <property type="entry name" value="TPR-like_helical_dom_sf"/>
</dbReference>
<dbReference type="InterPro" id="IPR027417">
    <property type="entry name" value="P-loop_NTPase"/>
</dbReference>
<protein>
    <submittedName>
        <fullName evidence="2">Non-specific serine/threonine protein kinase</fullName>
    </submittedName>
</protein>
<proteinExistence type="predicted"/>
<dbReference type="InterPro" id="IPR036388">
    <property type="entry name" value="WH-like_DNA-bd_sf"/>
</dbReference>
<organism evidence="2 3">
    <name type="scientific">Actinoplanes xinjiangensis</name>
    <dbReference type="NCBI Taxonomy" id="512350"/>
    <lineage>
        <taxon>Bacteria</taxon>
        <taxon>Bacillati</taxon>
        <taxon>Actinomycetota</taxon>
        <taxon>Actinomycetes</taxon>
        <taxon>Micromonosporales</taxon>
        <taxon>Micromonosporaceae</taxon>
        <taxon>Actinoplanes</taxon>
    </lineage>
</organism>
<dbReference type="Pfam" id="PF00196">
    <property type="entry name" value="GerE"/>
    <property type="match status" value="1"/>
</dbReference>
<keyword evidence="2" id="KW-0723">Serine/threonine-protein kinase</keyword>
<dbReference type="GO" id="GO:0004674">
    <property type="term" value="F:protein serine/threonine kinase activity"/>
    <property type="evidence" value="ECO:0007669"/>
    <property type="project" value="UniProtKB-KW"/>
</dbReference>
<dbReference type="InterPro" id="IPR016032">
    <property type="entry name" value="Sig_transdc_resp-reg_C-effctor"/>
</dbReference>
<dbReference type="SUPFAM" id="SSF52540">
    <property type="entry name" value="P-loop containing nucleoside triphosphate hydrolases"/>
    <property type="match status" value="1"/>
</dbReference>
<dbReference type="AlphaFoldDB" id="A0A316EVD9"/>
<feature type="domain" description="HTH luxR-type" evidence="1">
    <location>
        <begin position="713"/>
        <end position="778"/>
    </location>
</feature>
<dbReference type="Pfam" id="PF13424">
    <property type="entry name" value="TPR_12"/>
    <property type="match status" value="1"/>
</dbReference>